<dbReference type="Proteomes" id="UP000032360">
    <property type="component" value="Unassembled WGS sequence"/>
</dbReference>
<dbReference type="EMBL" id="JXYS01000049">
    <property type="protein sequence ID" value="KJF17351.1"/>
    <property type="molecule type" value="Genomic_DNA"/>
</dbReference>
<feature type="region of interest" description="Disordered" evidence="1">
    <location>
        <begin position="1"/>
        <end position="47"/>
    </location>
</feature>
<evidence type="ECO:0000256" key="1">
    <source>
        <dbReference type="SAM" id="MobiDB-lite"/>
    </source>
</evidence>
<protein>
    <submittedName>
        <fullName evidence="2">Uncharacterized protein</fullName>
    </submittedName>
</protein>
<dbReference type="STRING" id="1280514.AXFE_17900"/>
<gene>
    <name evidence="2" type="ORF">AXFE_17900</name>
</gene>
<comment type="caution">
    <text evidence="2">The sequence shown here is derived from an EMBL/GenBank/DDBJ whole genome shotgun (WGS) entry which is preliminary data.</text>
</comment>
<keyword evidence="3" id="KW-1185">Reference proteome</keyword>
<name>A0A0D8HJV4_9ACTN</name>
<evidence type="ECO:0000313" key="3">
    <source>
        <dbReference type="Proteomes" id="UP000032360"/>
    </source>
</evidence>
<organism evidence="2 3">
    <name type="scientific">Acidithrix ferrooxidans</name>
    <dbReference type="NCBI Taxonomy" id="1280514"/>
    <lineage>
        <taxon>Bacteria</taxon>
        <taxon>Bacillati</taxon>
        <taxon>Actinomycetota</taxon>
        <taxon>Acidimicrobiia</taxon>
        <taxon>Acidimicrobiales</taxon>
        <taxon>Acidimicrobiaceae</taxon>
        <taxon>Acidithrix</taxon>
    </lineage>
</organism>
<proteinExistence type="predicted"/>
<evidence type="ECO:0000313" key="2">
    <source>
        <dbReference type="EMBL" id="KJF17351.1"/>
    </source>
</evidence>
<reference evidence="2 3" key="1">
    <citation type="submission" date="2015-01" db="EMBL/GenBank/DDBJ databases">
        <title>Draft genome of the acidophilic iron oxidizer Acidithrix ferrooxidans strain Py-F3.</title>
        <authorList>
            <person name="Poehlein A."/>
            <person name="Eisen S."/>
            <person name="Schloemann M."/>
            <person name="Johnson B.D."/>
            <person name="Daniel R."/>
            <person name="Muehling M."/>
        </authorList>
    </citation>
    <scope>NUCLEOTIDE SEQUENCE [LARGE SCALE GENOMIC DNA]</scope>
    <source>
        <strain evidence="2 3">Py-F3</strain>
    </source>
</reference>
<dbReference type="AlphaFoldDB" id="A0A0D8HJV4"/>
<accession>A0A0D8HJV4</accession>
<sequence length="47" mass="5113">MRVRPAHPKAASFGGRSKGHQHQEGTEDDQLVHHGRKVHPGTDFGSA</sequence>